<name>A0A935TA56_9PROT</name>
<accession>A0A935TA56</accession>
<comment type="caution">
    <text evidence="1">The sequence shown here is derived from an EMBL/GenBank/DDBJ whole genome shotgun (WGS) entry which is preliminary data.</text>
</comment>
<reference evidence="1 2" key="1">
    <citation type="submission" date="2020-10" db="EMBL/GenBank/DDBJ databases">
        <title>Connecting structure to function with the recovery of over 1000 high-quality activated sludge metagenome-assembled genomes encoding full-length rRNA genes using long-read sequencing.</title>
        <authorList>
            <person name="Singleton C.M."/>
            <person name="Petriglieri F."/>
            <person name="Kristensen J.M."/>
            <person name="Kirkegaard R.H."/>
            <person name="Michaelsen T.Y."/>
            <person name="Andersen M.H."/>
            <person name="Karst S.M."/>
            <person name="Dueholm M.S."/>
            <person name="Nielsen P.H."/>
            <person name="Albertsen M."/>
        </authorList>
    </citation>
    <scope>NUCLEOTIDE SEQUENCE [LARGE SCALE GENOMIC DNA]</scope>
    <source>
        <strain evidence="1">Fred_18-Q3-R57-64_BAT3C.720</strain>
    </source>
</reference>
<dbReference type="Proteomes" id="UP000706151">
    <property type="component" value="Unassembled WGS sequence"/>
</dbReference>
<evidence type="ECO:0000313" key="2">
    <source>
        <dbReference type="Proteomes" id="UP000706151"/>
    </source>
</evidence>
<sequence>MLKSFLFKHGDTIDVLAKRYGHDLKRLVKRARLKGLPDTESTEHIQGFARAYTGKRAEYRQKRHLRLPPLNLLLLEVKALQSHVFNHVADF</sequence>
<evidence type="ECO:0000313" key="1">
    <source>
        <dbReference type="EMBL" id="MBK7952702.1"/>
    </source>
</evidence>
<organism evidence="1 2">
    <name type="scientific">Candidatus Accumulibacter affinis</name>
    <dbReference type="NCBI Taxonomy" id="2954384"/>
    <lineage>
        <taxon>Bacteria</taxon>
        <taxon>Pseudomonadati</taxon>
        <taxon>Pseudomonadota</taxon>
        <taxon>Betaproteobacteria</taxon>
        <taxon>Candidatus Accumulibacter</taxon>
    </lineage>
</organism>
<gene>
    <name evidence="1" type="ORF">IPK02_01345</name>
</gene>
<proteinExistence type="predicted"/>
<dbReference type="AlphaFoldDB" id="A0A935TA56"/>
<dbReference type="EMBL" id="JADJOT010000002">
    <property type="protein sequence ID" value="MBK7952702.1"/>
    <property type="molecule type" value="Genomic_DNA"/>
</dbReference>
<protein>
    <submittedName>
        <fullName evidence="1">Uncharacterized protein</fullName>
    </submittedName>
</protein>